<name>A0A9Q6VMP2_PSEFR</name>
<dbReference type="Pfam" id="PF24624">
    <property type="entry name" value="Int_N"/>
    <property type="match status" value="1"/>
</dbReference>
<dbReference type="GO" id="GO:0003677">
    <property type="term" value="F:DNA binding"/>
    <property type="evidence" value="ECO:0007669"/>
    <property type="project" value="UniProtKB-UniRule"/>
</dbReference>
<evidence type="ECO:0000256" key="4">
    <source>
        <dbReference type="PROSITE-ProRule" id="PRU01248"/>
    </source>
</evidence>
<feature type="domain" description="Core-binding (CB)" evidence="6">
    <location>
        <begin position="60"/>
        <end position="157"/>
    </location>
</feature>
<dbReference type="Gene3D" id="1.10.443.10">
    <property type="entry name" value="Intergrase catalytic core"/>
    <property type="match status" value="1"/>
</dbReference>
<evidence type="ECO:0000256" key="2">
    <source>
        <dbReference type="ARBA" id="ARBA00023125"/>
    </source>
</evidence>
<dbReference type="InterPro" id="IPR057084">
    <property type="entry name" value="Int_N"/>
</dbReference>
<evidence type="ECO:0000313" key="8">
    <source>
        <dbReference type="Proteomes" id="UP000594467"/>
    </source>
</evidence>
<evidence type="ECO:0000259" key="6">
    <source>
        <dbReference type="PROSITE" id="PS51900"/>
    </source>
</evidence>
<dbReference type="PANTHER" id="PTHR30349:SF93">
    <property type="entry name" value="FELS-2 PROPHAGE PROTEIN"/>
    <property type="match status" value="1"/>
</dbReference>
<dbReference type="InterPro" id="IPR002104">
    <property type="entry name" value="Integrase_catalytic"/>
</dbReference>
<dbReference type="InterPro" id="IPR013762">
    <property type="entry name" value="Integrase-like_cat_sf"/>
</dbReference>
<protein>
    <submittedName>
        <fullName evidence="7">Tyrosine-type recombinase/integrase</fullName>
    </submittedName>
</protein>
<dbReference type="Pfam" id="PF00589">
    <property type="entry name" value="Phage_integrase"/>
    <property type="match status" value="1"/>
</dbReference>
<evidence type="ECO:0000259" key="5">
    <source>
        <dbReference type="PROSITE" id="PS51898"/>
    </source>
</evidence>
<dbReference type="InterPro" id="IPR050090">
    <property type="entry name" value="Tyrosine_recombinase_XerCD"/>
</dbReference>
<dbReference type="GO" id="GO:0015074">
    <property type="term" value="P:DNA integration"/>
    <property type="evidence" value="ECO:0007669"/>
    <property type="project" value="UniProtKB-KW"/>
</dbReference>
<dbReference type="SUPFAM" id="SSF56349">
    <property type="entry name" value="DNA breaking-rejoining enzymes"/>
    <property type="match status" value="1"/>
</dbReference>
<evidence type="ECO:0000256" key="3">
    <source>
        <dbReference type="ARBA" id="ARBA00023172"/>
    </source>
</evidence>
<sequence>MSIKKLEDGRYEVDCRPDGRGGPRVRKKFRTKNEALVYQNRIMGDGARGEFEKRQKRDERRLTELVTLWFDSHGCTLKRGEERLRALNAMAERMGNPYAADFTTTHFTKYRTERLAGKFARETIGSGRKQGGEAKAVSANTLNHELAYLRAVFNELERLGEWVGENPLGKIRGLKFDETEMAYLTQDQIGPLLADLDGRSPAAGVVARICLATGARWSEAQGLTARHVRDGLIHYTRTKSSKNRAVPIIDALQKQIKAAMPFGDCYKKFGDAVEAVGLELPAGQLTHVLRHTFASHYMKNGGDILTLQRVLGHASLAMTMKYAHFSPGHFADVPFLNPLTGLKV</sequence>
<gene>
    <name evidence="7" type="ORF">I5R27_02180</name>
</gene>
<keyword evidence="2 4" id="KW-0238">DNA-binding</keyword>
<keyword evidence="3" id="KW-0233">DNA recombination</keyword>
<evidence type="ECO:0000256" key="1">
    <source>
        <dbReference type="ARBA" id="ARBA00022908"/>
    </source>
</evidence>
<organism evidence="7 8">
    <name type="scientific">Pseudomonas fragi</name>
    <dbReference type="NCBI Taxonomy" id="296"/>
    <lineage>
        <taxon>Bacteria</taxon>
        <taxon>Pseudomonadati</taxon>
        <taxon>Pseudomonadota</taxon>
        <taxon>Gammaproteobacteria</taxon>
        <taxon>Pseudomonadales</taxon>
        <taxon>Pseudomonadaceae</taxon>
        <taxon>Pseudomonas</taxon>
    </lineage>
</organism>
<dbReference type="CDD" id="cd00796">
    <property type="entry name" value="INT_Rci_Hp1_C"/>
    <property type="match status" value="1"/>
</dbReference>
<dbReference type="RefSeq" id="WP_196883564.1">
    <property type="nucleotide sequence ID" value="NZ_CP065202.1"/>
</dbReference>
<dbReference type="AlphaFoldDB" id="A0A9Q6VMP2"/>
<dbReference type="PROSITE" id="PS51900">
    <property type="entry name" value="CB"/>
    <property type="match status" value="1"/>
</dbReference>
<dbReference type="InterPro" id="IPR044068">
    <property type="entry name" value="CB"/>
</dbReference>
<dbReference type="InterPro" id="IPR011010">
    <property type="entry name" value="DNA_brk_join_enz"/>
</dbReference>
<reference evidence="7 8" key="1">
    <citation type="submission" date="2020-11" db="EMBL/GenBank/DDBJ databases">
        <title>The Complete Genome of Pseudomonas fragi A13BB.</title>
        <authorList>
            <person name="Awolope O.K."/>
            <person name="O'Driscoll N.H."/>
            <person name="Di Salvo A."/>
            <person name="Lamb A.J."/>
        </authorList>
    </citation>
    <scope>NUCLEOTIDE SEQUENCE [LARGE SCALE GENOMIC DNA]</scope>
    <source>
        <strain evidence="7 8">A13BB</strain>
    </source>
</reference>
<dbReference type="PROSITE" id="PS51898">
    <property type="entry name" value="TYR_RECOMBINASE"/>
    <property type="match status" value="1"/>
</dbReference>
<accession>A0A9Q6VMP2</accession>
<feature type="domain" description="Tyr recombinase" evidence="5">
    <location>
        <begin position="179"/>
        <end position="335"/>
    </location>
</feature>
<proteinExistence type="predicted"/>
<dbReference type="GO" id="GO:0006310">
    <property type="term" value="P:DNA recombination"/>
    <property type="evidence" value="ECO:0007669"/>
    <property type="project" value="UniProtKB-KW"/>
</dbReference>
<dbReference type="Proteomes" id="UP000594467">
    <property type="component" value="Chromosome"/>
</dbReference>
<dbReference type="PANTHER" id="PTHR30349">
    <property type="entry name" value="PHAGE INTEGRASE-RELATED"/>
    <property type="match status" value="1"/>
</dbReference>
<evidence type="ECO:0000313" key="7">
    <source>
        <dbReference type="EMBL" id="QPL31953.1"/>
    </source>
</evidence>
<keyword evidence="1" id="KW-0229">DNA integration</keyword>
<dbReference type="EMBL" id="CP065202">
    <property type="protein sequence ID" value="QPL31953.1"/>
    <property type="molecule type" value="Genomic_DNA"/>
</dbReference>